<accession>A0AAU9XW36</accession>
<gene>
    <name evidence="2" type="ORF">PMEA_00032032</name>
</gene>
<name>A0AAU9XW36_9CNID</name>
<evidence type="ECO:0000313" key="2">
    <source>
        <dbReference type="EMBL" id="CAH3159589.1"/>
    </source>
</evidence>
<feature type="non-terminal residue" evidence="2">
    <location>
        <position position="1"/>
    </location>
</feature>
<proteinExistence type="predicted"/>
<protein>
    <recommendedName>
        <fullName evidence="1">RSE1/DDB1/CPSF1 first beta-propeller domain-containing protein</fullName>
    </recommendedName>
</protein>
<dbReference type="InterPro" id="IPR018846">
    <property type="entry name" value="Beta-prop_RSE1/DDB1/CPSF1_1st"/>
</dbReference>
<dbReference type="InterPro" id="IPR015943">
    <property type="entry name" value="WD40/YVTN_repeat-like_dom_sf"/>
</dbReference>
<reference evidence="2 3" key="1">
    <citation type="submission" date="2022-05" db="EMBL/GenBank/DDBJ databases">
        <authorList>
            <consortium name="Genoscope - CEA"/>
            <person name="William W."/>
        </authorList>
    </citation>
    <scope>NUCLEOTIDE SEQUENCE [LARGE SCALE GENOMIC DNA]</scope>
</reference>
<dbReference type="Pfam" id="PF10433">
    <property type="entry name" value="Beta-prop_RSE1_1st"/>
    <property type="match status" value="1"/>
</dbReference>
<feature type="domain" description="RSE1/DDB1/CPSF1 first beta-propeller" evidence="1">
    <location>
        <begin position="69"/>
        <end position="136"/>
    </location>
</feature>
<keyword evidence="3" id="KW-1185">Reference proteome</keyword>
<sequence length="149" mass="16668">SPATLLLSLKNNRVEAGTSQLRISEFYTQGEHNSTGSASSDKTGGQYLLGLSRVRYWVTCGLLYLDGTTKRRKLELVSQYSLFGNIECLKAVRLAGNSRDLLLLSFKDAKLAVVDYDPGTHDQKTKSLHFFEDKQKSKIVEFFGKPLQC</sequence>
<dbReference type="Proteomes" id="UP001159428">
    <property type="component" value="Unassembled WGS sequence"/>
</dbReference>
<dbReference type="Gene3D" id="2.130.10.10">
    <property type="entry name" value="YVTN repeat-like/Quinoprotein amine dehydrogenase"/>
    <property type="match status" value="1"/>
</dbReference>
<dbReference type="InterPro" id="IPR050358">
    <property type="entry name" value="RSE1/DDB1/CFT1"/>
</dbReference>
<organism evidence="2 3">
    <name type="scientific">Pocillopora meandrina</name>
    <dbReference type="NCBI Taxonomy" id="46732"/>
    <lineage>
        <taxon>Eukaryota</taxon>
        <taxon>Metazoa</taxon>
        <taxon>Cnidaria</taxon>
        <taxon>Anthozoa</taxon>
        <taxon>Hexacorallia</taxon>
        <taxon>Scleractinia</taxon>
        <taxon>Astrocoeniina</taxon>
        <taxon>Pocilloporidae</taxon>
        <taxon>Pocillopora</taxon>
    </lineage>
</organism>
<dbReference type="PANTHER" id="PTHR10644">
    <property type="entry name" value="DNA REPAIR/RNA PROCESSING CPSF FAMILY"/>
    <property type="match status" value="1"/>
</dbReference>
<dbReference type="EMBL" id="CALNXJ010000072">
    <property type="protein sequence ID" value="CAH3159589.1"/>
    <property type="molecule type" value="Genomic_DNA"/>
</dbReference>
<evidence type="ECO:0000259" key="1">
    <source>
        <dbReference type="Pfam" id="PF10433"/>
    </source>
</evidence>
<dbReference type="AlphaFoldDB" id="A0AAU9XW36"/>
<evidence type="ECO:0000313" key="3">
    <source>
        <dbReference type="Proteomes" id="UP001159428"/>
    </source>
</evidence>
<comment type="caution">
    <text evidence="2">The sequence shown here is derived from an EMBL/GenBank/DDBJ whole genome shotgun (WGS) entry which is preliminary data.</text>
</comment>